<reference evidence="4 5" key="1">
    <citation type="submission" date="2021-05" db="EMBL/GenBank/DDBJ databases">
        <title>The draft genome of Geobacter luticola JCM 17780.</title>
        <authorList>
            <person name="Xu Z."/>
            <person name="Masuda Y."/>
            <person name="Itoh H."/>
            <person name="Senoo K."/>
        </authorList>
    </citation>
    <scope>NUCLEOTIDE SEQUENCE [LARGE SCALE GENOMIC DNA]</scope>
    <source>
        <strain evidence="4 5">JCM 17780</strain>
    </source>
</reference>
<dbReference type="Pfam" id="PF00437">
    <property type="entry name" value="T2SSE"/>
    <property type="match status" value="1"/>
</dbReference>
<feature type="domain" description="Type II secretion system protein GspE N-terminal" evidence="3">
    <location>
        <begin position="72"/>
        <end position="151"/>
    </location>
</feature>
<dbReference type="EMBL" id="JAHCVK010000013">
    <property type="protein sequence ID" value="MBT0654640.1"/>
    <property type="molecule type" value="Genomic_DNA"/>
</dbReference>
<dbReference type="Gene3D" id="3.40.50.300">
    <property type="entry name" value="P-loop containing nucleotide triphosphate hydrolases"/>
    <property type="match status" value="1"/>
</dbReference>
<dbReference type="CDD" id="cd01131">
    <property type="entry name" value="PilT"/>
    <property type="match status" value="1"/>
</dbReference>
<keyword evidence="5" id="KW-1185">Reference proteome</keyword>
<gene>
    <name evidence="4" type="ORF">KI810_16430</name>
</gene>
<dbReference type="Gene3D" id="3.30.300.160">
    <property type="entry name" value="Type II secretion system, protein E, N-terminal domain"/>
    <property type="match status" value="1"/>
</dbReference>
<evidence type="ECO:0000313" key="5">
    <source>
        <dbReference type="Proteomes" id="UP000756860"/>
    </source>
</evidence>
<comment type="caution">
    <text evidence="4">The sequence shown here is derived from an EMBL/GenBank/DDBJ whole genome shotgun (WGS) entry which is preliminary data.</text>
</comment>
<dbReference type="SUPFAM" id="SSF52540">
    <property type="entry name" value="P-loop containing nucleoside triphosphate hydrolases"/>
    <property type="match status" value="1"/>
</dbReference>
<dbReference type="Gene3D" id="3.30.450.90">
    <property type="match status" value="1"/>
</dbReference>
<proteinExistence type="inferred from homology"/>
<feature type="domain" description="Bacterial type II secretion system protein E" evidence="2">
    <location>
        <begin position="296"/>
        <end position="452"/>
    </location>
</feature>
<name>A0ABS5SGZ8_9BACT</name>
<dbReference type="InterPro" id="IPR007831">
    <property type="entry name" value="T2SS_GspE_N"/>
</dbReference>
<organism evidence="4 5">
    <name type="scientific">Geomobilimonas luticola</name>
    <dbReference type="NCBI Taxonomy" id="1114878"/>
    <lineage>
        <taxon>Bacteria</taxon>
        <taxon>Pseudomonadati</taxon>
        <taxon>Thermodesulfobacteriota</taxon>
        <taxon>Desulfuromonadia</taxon>
        <taxon>Geobacterales</taxon>
        <taxon>Geobacteraceae</taxon>
        <taxon>Geomobilimonas</taxon>
    </lineage>
</organism>
<dbReference type="InterPro" id="IPR006321">
    <property type="entry name" value="PilT/PilU"/>
</dbReference>
<dbReference type="Proteomes" id="UP000756860">
    <property type="component" value="Unassembled WGS sequence"/>
</dbReference>
<dbReference type="InterPro" id="IPR037257">
    <property type="entry name" value="T2SS_E_N_sf"/>
</dbReference>
<dbReference type="PANTHER" id="PTHR30486">
    <property type="entry name" value="TWITCHING MOTILITY PROTEIN PILT"/>
    <property type="match status" value="1"/>
</dbReference>
<dbReference type="InterPro" id="IPR050921">
    <property type="entry name" value="T4SS_GSP_E_ATPase"/>
</dbReference>
<dbReference type="Pfam" id="PF05157">
    <property type="entry name" value="MshEN"/>
    <property type="match status" value="1"/>
</dbReference>
<dbReference type="InterPro" id="IPR001482">
    <property type="entry name" value="T2SS/T4SS_dom"/>
</dbReference>
<dbReference type="NCBIfam" id="TIGR01420">
    <property type="entry name" value="pilT_fam"/>
    <property type="match status" value="1"/>
</dbReference>
<protein>
    <submittedName>
        <fullName evidence="4">PilT/PilU family type 4a pilus ATPase</fullName>
    </submittedName>
</protein>
<dbReference type="InterPro" id="IPR027417">
    <property type="entry name" value="P-loop_NTPase"/>
</dbReference>
<dbReference type="SUPFAM" id="SSF160246">
    <property type="entry name" value="EspE N-terminal domain-like"/>
    <property type="match status" value="1"/>
</dbReference>
<accession>A0ABS5SGZ8</accession>
<sequence length="533" mass="58662">MEQTGDKSAKPELKLGELLCQAGVISQEQLDQALNLQKQKGGRIGSLLLDLGVLTVPSLVAALKEKHQVNSADLYELEISPNVLGILPLEKMQQFQVLPIAVGPKSVFLAMADPSDVTAINELEFFFGRSVQPIVVPDTQLQAALRHLEKSPVNGKPLRGMELQRPAGSVAVTSATGGLPSLHDLCRMLVEEKGSDLLLSAGAPHTLKRHGQLVRLPHPALTPDQTAAYAREIMTPSQREEFERTNELDFAFTYPDICRFRANIYRQRSSVALAIRTIVEEIPTLAELGLPPWLGEFALRPHGLILVSGPTGNGKTTTLAALLDLINSHRQVNIVTIEEPIEYHHRHKKSNVNQREVGIDTDSFHEGLKRVFRQAPDVIVVGEMRDPASAAIAIQAAGTGHLVMTTLHAPTATATIERIIDIFAPNQQQLIRAQLAESLLLVLNQRLVPTKDGKGVVLAVEKLVNSSRVRSFIREGKTHQIRNMFQQGAEDFLPLDFTLAQLCREGKISQDEGLKLCENQNFFQEIAARRPGR</sequence>
<evidence type="ECO:0000313" key="4">
    <source>
        <dbReference type="EMBL" id="MBT0654640.1"/>
    </source>
</evidence>
<evidence type="ECO:0000259" key="2">
    <source>
        <dbReference type="Pfam" id="PF00437"/>
    </source>
</evidence>
<evidence type="ECO:0000256" key="1">
    <source>
        <dbReference type="ARBA" id="ARBA00006611"/>
    </source>
</evidence>
<evidence type="ECO:0000259" key="3">
    <source>
        <dbReference type="Pfam" id="PF05157"/>
    </source>
</evidence>
<comment type="similarity">
    <text evidence="1">Belongs to the GSP E family.</text>
</comment>
<dbReference type="RefSeq" id="WP_214176646.1">
    <property type="nucleotide sequence ID" value="NZ_JAHCVK010000013.1"/>
</dbReference>
<dbReference type="PANTHER" id="PTHR30486:SF12">
    <property type="entry name" value="TYPE IV PILUS ATPASE PILU"/>
    <property type="match status" value="1"/>
</dbReference>